<dbReference type="OrthoDB" id="10465469at2759"/>
<feature type="chain" id="PRO_5018193309" evidence="1">
    <location>
        <begin position="21"/>
        <end position="147"/>
    </location>
</feature>
<sequence>MKLLLPFSVAILSLTLGVSAALFIRLVIIETDDISPPISPNLMNSDETQFGKHCARHGDECKTSKDCCDRRICYAPFPFRFWWQRHMTKFAAYMYGPAPGYHRGLGNRKLIQCPVSSSEDGVDLRLCKEQVESSMTEPVSVPIAPAK</sequence>
<protein>
    <submittedName>
        <fullName evidence="2">Uncharacterized protein</fullName>
    </submittedName>
</protein>
<evidence type="ECO:0000313" key="2">
    <source>
        <dbReference type="EMBL" id="RPB12385.1"/>
    </source>
</evidence>
<organism evidence="2 3">
    <name type="scientific">Morchella conica CCBAS932</name>
    <dbReference type="NCBI Taxonomy" id="1392247"/>
    <lineage>
        <taxon>Eukaryota</taxon>
        <taxon>Fungi</taxon>
        <taxon>Dikarya</taxon>
        <taxon>Ascomycota</taxon>
        <taxon>Pezizomycotina</taxon>
        <taxon>Pezizomycetes</taxon>
        <taxon>Pezizales</taxon>
        <taxon>Morchellaceae</taxon>
        <taxon>Morchella</taxon>
    </lineage>
</organism>
<dbReference type="Proteomes" id="UP000277580">
    <property type="component" value="Unassembled WGS sequence"/>
</dbReference>
<dbReference type="EMBL" id="ML119129">
    <property type="protein sequence ID" value="RPB12385.1"/>
    <property type="molecule type" value="Genomic_DNA"/>
</dbReference>
<keyword evidence="1" id="KW-0732">Signal</keyword>
<evidence type="ECO:0000313" key="3">
    <source>
        <dbReference type="Proteomes" id="UP000277580"/>
    </source>
</evidence>
<keyword evidence="3" id="KW-1185">Reference proteome</keyword>
<dbReference type="AlphaFoldDB" id="A0A3N4L306"/>
<reference evidence="2 3" key="1">
    <citation type="journal article" date="2018" name="Nat. Ecol. Evol.">
        <title>Pezizomycetes genomes reveal the molecular basis of ectomycorrhizal truffle lifestyle.</title>
        <authorList>
            <person name="Murat C."/>
            <person name="Payen T."/>
            <person name="Noel B."/>
            <person name="Kuo A."/>
            <person name="Morin E."/>
            <person name="Chen J."/>
            <person name="Kohler A."/>
            <person name="Krizsan K."/>
            <person name="Balestrini R."/>
            <person name="Da Silva C."/>
            <person name="Montanini B."/>
            <person name="Hainaut M."/>
            <person name="Levati E."/>
            <person name="Barry K.W."/>
            <person name="Belfiori B."/>
            <person name="Cichocki N."/>
            <person name="Clum A."/>
            <person name="Dockter R.B."/>
            <person name="Fauchery L."/>
            <person name="Guy J."/>
            <person name="Iotti M."/>
            <person name="Le Tacon F."/>
            <person name="Lindquist E.A."/>
            <person name="Lipzen A."/>
            <person name="Malagnac F."/>
            <person name="Mello A."/>
            <person name="Molinier V."/>
            <person name="Miyauchi S."/>
            <person name="Poulain J."/>
            <person name="Riccioni C."/>
            <person name="Rubini A."/>
            <person name="Sitrit Y."/>
            <person name="Splivallo R."/>
            <person name="Traeger S."/>
            <person name="Wang M."/>
            <person name="Zifcakova L."/>
            <person name="Wipf D."/>
            <person name="Zambonelli A."/>
            <person name="Paolocci F."/>
            <person name="Nowrousian M."/>
            <person name="Ottonello S."/>
            <person name="Baldrian P."/>
            <person name="Spatafora J.W."/>
            <person name="Henrissat B."/>
            <person name="Nagy L.G."/>
            <person name="Aury J.M."/>
            <person name="Wincker P."/>
            <person name="Grigoriev I.V."/>
            <person name="Bonfante P."/>
            <person name="Martin F.M."/>
        </authorList>
    </citation>
    <scope>NUCLEOTIDE SEQUENCE [LARGE SCALE GENOMIC DNA]</scope>
    <source>
        <strain evidence="2 3">CCBAS932</strain>
    </source>
</reference>
<feature type="signal peptide" evidence="1">
    <location>
        <begin position="1"/>
        <end position="20"/>
    </location>
</feature>
<proteinExistence type="predicted"/>
<name>A0A3N4L306_9PEZI</name>
<accession>A0A3N4L306</accession>
<dbReference type="InParanoid" id="A0A3N4L306"/>
<evidence type="ECO:0000256" key="1">
    <source>
        <dbReference type="SAM" id="SignalP"/>
    </source>
</evidence>
<gene>
    <name evidence="2" type="ORF">P167DRAFT_545614</name>
</gene>